<protein>
    <submittedName>
        <fullName evidence="3">Histidine kinase</fullName>
    </submittedName>
</protein>
<keyword evidence="1" id="KW-0812">Transmembrane</keyword>
<feature type="transmembrane region" description="Helical" evidence="1">
    <location>
        <begin position="18"/>
        <end position="38"/>
    </location>
</feature>
<evidence type="ECO:0000259" key="2">
    <source>
        <dbReference type="Pfam" id="PF06580"/>
    </source>
</evidence>
<evidence type="ECO:0000313" key="4">
    <source>
        <dbReference type="Proteomes" id="UP001299608"/>
    </source>
</evidence>
<reference evidence="3" key="1">
    <citation type="submission" date="2022-01" db="EMBL/GenBank/DDBJ databases">
        <title>Collection of gut derived symbiotic bacterial strains cultured from healthy donors.</title>
        <authorList>
            <person name="Lin H."/>
            <person name="Kohout C."/>
            <person name="Waligurski E."/>
            <person name="Pamer E.G."/>
        </authorList>
    </citation>
    <scope>NUCLEOTIDE SEQUENCE</scope>
    <source>
        <strain evidence="3">DFI.6.55</strain>
    </source>
</reference>
<keyword evidence="3" id="KW-0808">Transferase</keyword>
<dbReference type="GO" id="GO:0016020">
    <property type="term" value="C:membrane"/>
    <property type="evidence" value="ECO:0007669"/>
    <property type="project" value="InterPro"/>
</dbReference>
<name>A0AAW5C4U5_9FIRM</name>
<dbReference type="AlphaFoldDB" id="A0AAW5C4U5"/>
<dbReference type="PANTHER" id="PTHR34220:SF7">
    <property type="entry name" value="SENSOR HISTIDINE KINASE YPDA"/>
    <property type="match status" value="1"/>
</dbReference>
<dbReference type="Gene3D" id="3.30.565.10">
    <property type="entry name" value="Histidine kinase-like ATPase, C-terminal domain"/>
    <property type="match status" value="1"/>
</dbReference>
<feature type="transmembrane region" description="Helical" evidence="1">
    <location>
        <begin position="300"/>
        <end position="322"/>
    </location>
</feature>
<evidence type="ECO:0000256" key="1">
    <source>
        <dbReference type="SAM" id="Phobius"/>
    </source>
</evidence>
<gene>
    <name evidence="3" type="ORF">L0N08_27410</name>
</gene>
<dbReference type="SUPFAM" id="SSF55874">
    <property type="entry name" value="ATPase domain of HSP90 chaperone/DNA topoisomerase II/histidine kinase"/>
    <property type="match status" value="1"/>
</dbReference>
<keyword evidence="1" id="KW-0472">Membrane</keyword>
<dbReference type="Pfam" id="PF06580">
    <property type="entry name" value="His_kinase"/>
    <property type="match status" value="1"/>
</dbReference>
<comment type="caution">
    <text evidence="3">The sequence shown here is derived from an EMBL/GenBank/DDBJ whole genome shotgun (WGS) entry which is preliminary data.</text>
</comment>
<dbReference type="EMBL" id="JAKNGE010000053">
    <property type="protein sequence ID" value="MCG4749147.1"/>
    <property type="molecule type" value="Genomic_DNA"/>
</dbReference>
<dbReference type="InterPro" id="IPR036890">
    <property type="entry name" value="HATPase_C_sf"/>
</dbReference>
<dbReference type="InterPro" id="IPR050640">
    <property type="entry name" value="Bact_2-comp_sensor_kinase"/>
</dbReference>
<feature type="domain" description="Signal transduction histidine kinase internal region" evidence="2">
    <location>
        <begin position="388"/>
        <end position="467"/>
    </location>
</feature>
<dbReference type="Proteomes" id="UP001299608">
    <property type="component" value="Unassembled WGS sequence"/>
</dbReference>
<dbReference type="GO" id="GO:0000155">
    <property type="term" value="F:phosphorelay sensor kinase activity"/>
    <property type="evidence" value="ECO:0007669"/>
    <property type="project" value="InterPro"/>
</dbReference>
<accession>A0AAW5C4U5</accession>
<dbReference type="RefSeq" id="WP_166441971.1">
    <property type="nucleotide sequence ID" value="NZ_JAJCID010000054.1"/>
</dbReference>
<dbReference type="InterPro" id="IPR010559">
    <property type="entry name" value="Sig_transdc_His_kin_internal"/>
</dbReference>
<keyword evidence="1" id="KW-1133">Transmembrane helix</keyword>
<sequence length="595" mass="68073">MKMLSKFHNLFHTISGKFILLCAALIIIPLFITSAFYIRNYDRLIESNVVDISNNLLTDINNHIDYVTQDIEDTSKYLMTSVSVQTALQNPVFDNAGNPYTCLGYSDVNQLLINMINNKTYFGTIFLGNEYTWFNQNKQGFNINTVNLYETNRDSGWMEETRKARGRGCWFASTEDEDFQGNVLIYSKSLYNLNTLNEIGALVIGFDKRALDRVVMKMDSSLPMGVIIQKDGDIIYSFNNFPEDQAAVFGNAKLLNCGSGFINAVKGHTYYLAENTDNSRSWKISVLLSCDKYETDKLHIIQLSIFLMITAFCVEWFFSMLITRSLTEQITRLRHYVDSLKKNQKADEISFETRDEIGLIGNEFMNVVKENDILLRNLYEARYREKEAELISLQSQINPHFLYNTLDTIFWMAAEAEQDGIAEITLALSKFFRLSLNKGNQITDIGSEVEAVQNYIYIQNMRYNGRFIVNYRIPDEVRSLKIIKFMVQPIVENSICHGLEDRDGTGTIDIECRVEGEYLYFVIADDGVGFDIKDEDVLKSGYAVQNIEKRIQLYYGADCGLSFDSAIGKGCRVTIKIRSELCEDRIDSAKLTGLT</sequence>
<proteinExistence type="predicted"/>
<evidence type="ECO:0000313" key="3">
    <source>
        <dbReference type="EMBL" id="MCG4749147.1"/>
    </source>
</evidence>
<dbReference type="PANTHER" id="PTHR34220">
    <property type="entry name" value="SENSOR HISTIDINE KINASE YPDA"/>
    <property type="match status" value="1"/>
</dbReference>
<organism evidence="3 4">
    <name type="scientific">Enterocloster aldenensis</name>
    <dbReference type="NCBI Taxonomy" id="358742"/>
    <lineage>
        <taxon>Bacteria</taxon>
        <taxon>Bacillati</taxon>
        <taxon>Bacillota</taxon>
        <taxon>Clostridia</taxon>
        <taxon>Lachnospirales</taxon>
        <taxon>Lachnospiraceae</taxon>
        <taxon>Enterocloster</taxon>
    </lineage>
</organism>
<keyword evidence="3" id="KW-0418">Kinase</keyword>